<dbReference type="KEGG" id="slom:PXH66_09100"/>
<dbReference type="Proteomes" id="UP001218638">
    <property type="component" value="Chromosome"/>
</dbReference>
<dbReference type="RefSeq" id="WP_330929721.1">
    <property type="nucleotide sequence ID" value="NZ_CP119075.1"/>
</dbReference>
<proteinExistence type="predicted"/>
<evidence type="ECO:0000313" key="2">
    <source>
        <dbReference type="Proteomes" id="UP001218638"/>
    </source>
</evidence>
<dbReference type="EMBL" id="CP119075">
    <property type="protein sequence ID" value="WED67006.1"/>
    <property type="molecule type" value="Genomic_DNA"/>
</dbReference>
<sequence length="129" mass="14359">MSAHRVTLSLLAIALCSSCHNMSKRSEIWELAAIRIEKFQHGGVHYNARNGDRRILDLIEGTVLSAGSLDGKFLLLGRPTIEDKKEERPVLGKVYIANIGTEIDRALESSSNPPEWLILKKPNRVPVTD</sequence>
<accession>A0AAF0I7T8</accession>
<protein>
    <submittedName>
        <fullName evidence="1">Uncharacterized protein</fullName>
    </submittedName>
</protein>
<evidence type="ECO:0000313" key="1">
    <source>
        <dbReference type="EMBL" id="WED67006.1"/>
    </source>
</evidence>
<reference evidence="1" key="1">
    <citation type="submission" date="2023-03" db="EMBL/GenBank/DDBJ databases">
        <title>Lomoglobus Profundus gen. nov., sp. nov., a novel member of the phylum Verrucomicrobia, isolated from deep-marine sediment of South China Sea.</title>
        <authorList>
            <person name="Ahmad T."/>
            <person name="Ishaq S.E."/>
            <person name="Wang F."/>
        </authorList>
    </citation>
    <scope>NUCLEOTIDE SEQUENCE</scope>
    <source>
        <strain evidence="1">LMO-M01</strain>
    </source>
</reference>
<name>A0AAF0I7T8_9BACT</name>
<gene>
    <name evidence="1" type="ORF">PXH66_09100</name>
</gene>
<dbReference type="AlphaFoldDB" id="A0AAF0I7T8"/>
<keyword evidence="2" id="KW-1185">Reference proteome</keyword>
<organism evidence="1 2">
    <name type="scientific">Synoicihabitans lomoniglobus</name>
    <dbReference type="NCBI Taxonomy" id="2909285"/>
    <lineage>
        <taxon>Bacteria</taxon>
        <taxon>Pseudomonadati</taxon>
        <taxon>Verrucomicrobiota</taxon>
        <taxon>Opitutia</taxon>
        <taxon>Opitutales</taxon>
        <taxon>Opitutaceae</taxon>
        <taxon>Synoicihabitans</taxon>
    </lineage>
</organism>